<dbReference type="EMBL" id="JBHSWN010000001">
    <property type="protein sequence ID" value="MFC6792156.1"/>
    <property type="molecule type" value="Genomic_DNA"/>
</dbReference>
<reference evidence="2" key="1">
    <citation type="journal article" date="2019" name="Int. J. Syst. Evol. Microbiol.">
        <title>The Global Catalogue of Microorganisms (GCM) 10K type strain sequencing project: providing services to taxonomists for standard genome sequencing and annotation.</title>
        <authorList>
            <consortium name="The Broad Institute Genomics Platform"/>
            <consortium name="The Broad Institute Genome Sequencing Center for Infectious Disease"/>
            <person name="Wu L."/>
            <person name="Ma J."/>
        </authorList>
    </citation>
    <scope>NUCLEOTIDE SEQUENCE [LARGE SCALE GENOMIC DNA]</scope>
    <source>
        <strain evidence="2">CCUG 48316</strain>
    </source>
</reference>
<evidence type="ECO:0000313" key="1">
    <source>
        <dbReference type="EMBL" id="MFC6792156.1"/>
    </source>
</evidence>
<dbReference type="Gene3D" id="1.10.240.10">
    <property type="entry name" value="Tyrosyl-Transfer RNA Synthetase"/>
    <property type="match status" value="1"/>
</dbReference>
<name>A0ABW2BQ69_9HYPH</name>
<accession>A0ABW2BQ69</accession>
<evidence type="ECO:0000313" key="2">
    <source>
        <dbReference type="Proteomes" id="UP001596292"/>
    </source>
</evidence>
<sequence length="61" mass="6463">MSKSQGNALALSATEGAIRAAVRRMYTDPGHLHVTDPGRVEGNVLLPMSTRSIQIATPCTN</sequence>
<comment type="caution">
    <text evidence="1">The sequence shown here is derived from an EMBL/GenBank/DDBJ whole genome shotgun (WGS) entry which is preliminary data.</text>
</comment>
<protein>
    <submittedName>
        <fullName evidence="1">Uncharacterized protein</fullName>
    </submittedName>
</protein>
<gene>
    <name evidence="1" type="ORF">ACFQE0_22790</name>
</gene>
<organism evidence="1 2">
    <name type="scientific">Methylobacterium komagatae</name>
    <dbReference type="NCBI Taxonomy" id="374425"/>
    <lineage>
        <taxon>Bacteria</taxon>
        <taxon>Pseudomonadati</taxon>
        <taxon>Pseudomonadota</taxon>
        <taxon>Alphaproteobacteria</taxon>
        <taxon>Hyphomicrobiales</taxon>
        <taxon>Methylobacteriaceae</taxon>
        <taxon>Methylobacterium</taxon>
    </lineage>
</organism>
<dbReference type="SUPFAM" id="SSF52374">
    <property type="entry name" value="Nucleotidylyl transferase"/>
    <property type="match status" value="1"/>
</dbReference>
<dbReference type="Proteomes" id="UP001596292">
    <property type="component" value="Unassembled WGS sequence"/>
</dbReference>
<proteinExistence type="predicted"/>
<dbReference type="RefSeq" id="WP_378975644.1">
    <property type="nucleotide sequence ID" value="NZ_JBHSWN010000001.1"/>
</dbReference>
<keyword evidence="2" id="KW-1185">Reference proteome</keyword>